<dbReference type="HOGENOM" id="CLU_2610668_0_0_1"/>
<reference evidence="3" key="1">
    <citation type="journal article" date="2011" name="Nature">
        <title>Genome sequence and analysis of the tuber crop potato.</title>
        <authorList>
            <consortium name="The Potato Genome Sequencing Consortium"/>
        </authorList>
    </citation>
    <scope>NUCLEOTIDE SEQUENCE [LARGE SCALE GENOMIC DNA]</scope>
    <source>
        <strain evidence="3">cv. DM1-3 516 R44</strain>
    </source>
</reference>
<dbReference type="EnsemblPlants" id="PGSC0003DMT400090558">
    <property type="protein sequence ID" value="PGSC0003DMT400090558"/>
    <property type="gene ID" value="PGSC0003DMG400040129"/>
</dbReference>
<protein>
    <submittedName>
        <fullName evidence="2">Uncharacterized protein</fullName>
    </submittedName>
</protein>
<dbReference type="Proteomes" id="UP000011115">
    <property type="component" value="Unassembled WGS sequence"/>
</dbReference>
<dbReference type="Gramene" id="PGSC0003DMT400090558">
    <property type="protein sequence ID" value="PGSC0003DMT400090558"/>
    <property type="gene ID" value="PGSC0003DMG400040129"/>
</dbReference>
<organism evidence="2 3">
    <name type="scientific">Solanum tuberosum</name>
    <name type="common">Potato</name>
    <dbReference type="NCBI Taxonomy" id="4113"/>
    <lineage>
        <taxon>Eukaryota</taxon>
        <taxon>Viridiplantae</taxon>
        <taxon>Streptophyta</taxon>
        <taxon>Embryophyta</taxon>
        <taxon>Tracheophyta</taxon>
        <taxon>Spermatophyta</taxon>
        <taxon>Magnoliopsida</taxon>
        <taxon>eudicotyledons</taxon>
        <taxon>Gunneridae</taxon>
        <taxon>Pentapetalae</taxon>
        <taxon>asterids</taxon>
        <taxon>lamiids</taxon>
        <taxon>Solanales</taxon>
        <taxon>Solanaceae</taxon>
        <taxon>Solanoideae</taxon>
        <taxon>Solaneae</taxon>
        <taxon>Solanum</taxon>
    </lineage>
</organism>
<reference evidence="2" key="2">
    <citation type="submission" date="2015-06" db="UniProtKB">
        <authorList>
            <consortium name="EnsemblPlants"/>
        </authorList>
    </citation>
    <scope>IDENTIFICATION</scope>
    <source>
        <strain evidence="2">DM1-3 516 R44</strain>
    </source>
</reference>
<dbReference type="AlphaFoldDB" id="M1DKN4"/>
<name>M1DKN4_SOLTU</name>
<sequence>MFNMVISFDIHPKLNRNWNCLYGIGKSCFGRSNTKPPSAETDKGVAGLLMVVQFNAKESNAISTNSPTSVSEREVEQKQ</sequence>
<evidence type="ECO:0000313" key="2">
    <source>
        <dbReference type="EnsemblPlants" id="PGSC0003DMT400090558"/>
    </source>
</evidence>
<keyword evidence="3" id="KW-1185">Reference proteome</keyword>
<evidence type="ECO:0000313" key="3">
    <source>
        <dbReference type="Proteomes" id="UP000011115"/>
    </source>
</evidence>
<proteinExistence type="predicted"/>
<feature type="region of interest" description="Disordered" evidence="1">
    <location>
        <begin position="60"/>
        <end position="79"/>
    </location>
</feature>
<feature type="compositionally biased region" description="Polar residues" evidence="1">
    <location>
        <begin position="60"/>
        <end position="70"/>
    </location>
</feature>
<dbReference type="PaxDb" id="4113-PGSC0003DMT400090558"/>
<evidence type="ECO:0000256" key="1">
    <source>
        <dbReference type="SAM" id="MobiDB-lite"/>
    </source>
</evidence>
<dbReference type="InParanoid" id="M1DKN4"/>
<accession>M1DKN4</accession>